<evidence type="ECO:0000256" key="1">
    <source>
        <dbReference type="SAM" id="Phobius"/>
    </source>
</evidence>
<feature type="transmembrane region" description="Helical" evidence="1">
    <location>
        <begin position="46"/>
        <end position="66"/>
    </location>
</feature>
<dbReference type="AlphaFoldDB" id="A0A9P6CSR3"/>
<reference evidence="2" key="1">
    <citation type="submission" date="2020-11" db="EMBL/GenBank/DDBJ databases">
        <authorList>
            <consortium name="DOE Joint Genome Institute"/>
            <person name="Ahrendt S."/>
            <person name="Riley R."/>
            <person name="Andreopoulos W."/>
            <person name="Labutti K."/>
            <person name="Pangilinan J."/>
            <person name="Ruiz-Duenas F.J."/>
            <person name="Barrasa J.M."/>
            <person name="Sanchez-Garcia M."/>
            <person name="Camarero S."/>
            <person name="Miyauchi S."/>
            <person name="Serrano A."/>
            <person name="Linde D."/>
            <person name="Babiker R."/>
            <person name="Drula E."/>
            <person name="Ayuso-Fernandez I."/>
            <person name="Pacheco R."/>
            <person name="Padilla G."/>
            <person name="Ferreira P."/>
            <person name="Barriuso J."/>
            <person name="Kellner H."/>
            <person name="Castanera R."/>
            <person name="Alfaro M."/>
            <person name="Ramirez L."/>
            <person name="Pisabarro A.G."/>
            <person name="Kuo A."/>
            <person name="Tritt A."/>
            <person name="Lipzen A."/>
            <person name="He G."/>
            <person name="Yan M."/>
            <person name="Ng V."/>
            <person name="Cullen D."/>
            <person name="Martin F."/>
            <person name="Rosso M.-N."/>
            <person name="Henrissat B."/>
            <person name="Hibbett D."/>
            <person name="Martinez A.T."/>
            <person name="Grigoriev I.V."/>
        </authorList>
    </citation>
    <scope>NUCLEOTIDE SEQUENCE</scope>
    <source>
        <strain evidence="2">CIRM-BRFM 674</strain>
    </source>
</reference>
<accession>A0A9P6CSR3</accession>
<organism evidence="2 3">
    <name type="scientific">Pholiota conissans</name>
    <dbReference type="NCBI Taxonomy" id="109636"/>
    <lineage>
        <taxon>Eukaryota</taxon>
        <taxon>Fungi</taxon>
        <taxon>Dikarya</taxon>
        <taxon>Basidiomycota</taxon>
        <taxon>Agaricomycotina</taxon>
        <taxon>Agaricomycetes</taxon>
        <taxon>Agaricomycetidae</taxon>
        <taxon>Agaricales</taxon>
        <taxon>Agaricineae</taxon>
        <taxon>Strophariaceae</taxon>
        <taxon>Pholiota</taxon>
    </lineage>
</organism>
<dbReference type="Proteomes" id="UP000807469">
    <property type="component" value="Unassembled WGS sequence"/>
</dbReference>
<comment type="caution">
    <text evidence="2">The sequence shown here is derived from an EMBL/GenBank/DDBJ whole genome shotgun (WGS) entry which is preliminary data.</text>
</comment>
<gene>
    <name evidence="2" type="ORF">BDN70DRAFT_483039</name>
</gene>
<name>A0A9P6CSR3_9AGAR</name>
<sequence length="140" mass="16015">MRIWACNISASSSQNTTHTTIFLIILFCFFLFLCSCGIYKHEKNAALVFLVYYTVYYYSSVVESLVSSHFVQSSPPSSKSASVFYIYSTPSKIDNLHRYLYLPAHHVASNVFLAIVSASNPYAPHKISLAVRNITWHYYY</sequence>
<dbReference type="EMBL" id="MU155546">
    <property type="protein sequence ID" value="KAF9472345.1"/>
    <property type="molecule type" value="Genomic_DNA"/>
</dbReference>
<keyword evidence="1" id="KW-0472">Membrane</keyword>
<protein>
    <submittedName>
        <fullName evidence="2">Uncharacterized protein</fullName>
    </submittedName>
</protein>
<keyword evidence="3" id="KW-1185">Reference proteome</keyword>
<keyword evidence="1" id="KW-1133">Transmembrane helix</keyword>
<proteinExistence type="predicted"/>
<evidence type="ECO:0000313" key="2">
    <source>
        <dbReference type="EMBL" id="KAF9472345.1"/>
    </source>
</evidence>
<feature type="transmembrane region" description="Helical" evidence="1">
    <location>
        <begin position="20"/>
        <end position="39"/>
    </location>
</feature>
<keyword evidence="1" id="KW-0812">Transmembrane</keyword>
<evidence type="ECO:0000313" key="3">
    <source>
        <dbReference type="Proteomes" id="UP000807469"/>
    </source>
</evidence>